<proteinExistence type="predicted"/>
<dbReference type="STRING" id="1397108.IMCC12053_551"/>
<dbReference type="OrthoDB" id="7867415at2"/>
<gene>
    <name evidence="1" type="ORF">IMCC12053_551</name>
</gene>
<name>A0A0N9ZWU7_9RHOB</name>
<dbReference type="KEGG" id="cmar:IMCC12053_551"/>
<keyword evidence="2" id="KW-1185">Reference proteome</keyword>
<evidence type="ECO:0000313" key="2">
    <source>
        <dbReference type="Proteomes" id="UP000064920"/>
    </source>
</evidence>
<organism evidence="1 2">
    <name type="scientific">Celeribacter marinus</name>
    <dbReference type="NCBI Taxonomy" id="1397108"/>
    <lineage>
        <taxon>Bacteria</taxon>
        <taxon>Pseudomonadati</taxon>
        <taxon>Pseudomonadota</taxon>
        <taxon>Alphaproteobacteria</taxon>
        <taxon>Rhodobacterales</taxon>
        <taxon>Roseobacteraceae</taxon>
        <taxon>Celeribacter</taxon>
    </lineage>
</organism>
<protein>
    <submittedName>
        <fullName evidence="1">Uncharacterized protein</fullName>
    </submittedName>
</protein>
<evidence type="ECO:0000313" key="1">
    <source>
        <dbReference type="EMBL" id="ALI54500.1"/>
    </source>
</evidence>
<sequence length="60" mass="6896">MKTRALLYQTLIATALWGLGMVWLFDWPRDKIVAPLLFFAATYWVIGRIIGLIVAKKDET</sequence>
<dbReference type="EMBL" id="CP012023">
    <property type="protein sequence ID" value="ALI54500.1"/>
    <property type="molecule type" value="Genomic_DNA"/>
</dbReference>
<dbReference type="RefSeq" id="WP_062215490.1">
    <property type="nucleotide sequence ID" value="NZ_CP012023.1"/>
</dbReference>
<accession>A0A0N9ZWU7</accession>
<dbReference type="PATRIC" id="fig|1397108.4.peg.568"/>
<dbReference type="Proteomes" id="UP000064920">
    <property type="component" value="Chromosome"/>
</dbReference>
<reference evidence="1 2" key="1">
    <citation type="submission" date="2015-05" db="EMBL/GenBank/DDBJ databases">
        <authorList>
            <person name="Wang D.B."/>
            <person name="Wang M."/>
        </authorList>
    </citation>
    <scope>NUCLEOTIDE SEQUENCE [LARGE SCALE GENOMIC DNA]</scope>
    <source>
        <strain evidence="1 2">IMCC 12053</strain>
    </source>
</reference>
<dbReference type="AlphaFoldDB" id="A0A0N9ZWU7"/>